<dbReference type="OrthoDB" id="9776116at2"/>
<dbReference type="AlphaFoldDB" id="A0A5J6V241"/>
<accession>A0A5J6V241</accession>
<dbReference type="Proteomes" id="UP000326546">
    <property type="component" value="Chromosome"/>
</dbReference>
<keyword evidence="4" id="KW-1185">Reference proteome</keyword>
<reference evidence="3 4" key="1">
    <citation type="submission" date="2019-09" db="EMBL/GenBank/DDBJ databases">
        <title>Serinicoccus pratensis sp. nov., isolated from meadow soil.</title>
        <authorList>
            <person name="Zhang W."/>
        </authorList>
    </citation>
    <scope>NUCLEOTIDE SEQUENCE [LARGE SCALE GENOMIC DNA]</scope>
    <source>
        <strain evidence="3 4">W204</strain>
    </source>
</reference>
<gene>
    <name evidence="3" type="ORF">FY030_03755</name>
</gene>
<dbReference type="InterPro" id="IPR002881">
    <property type="entry name" value="DUF58"/>
</dbReference>
<evidence type="ECO:0000313" key="3">
    <source>
        <dbReference type="EMBL" id="QFG67950.1"/>
    </source>
</evidence>
<evidence type="ECO:0000256" key="1">
    <source>
        <dbReference type="SAM" id="Phobius"/>
    </source>
</evidence>
<feature type="transmembrane region" description="Helical" evidence="1">
    <location>
        <begin position="25"/>
        <end position="43"/>
    </location>
</feature>
<dbReference type="Pfam" id="PF01882">
    <property type="entry name" value="DUF58"/>
    <property type="match status" value="1"/>
</dbReference>
<evidence type="ECO:0000313" key="4">
    <source>
        <dbReference type="Proteomes" id="UP000326546"/>
    </source>
</evidence>
<sequence length="466" mass="50244">MASAPPTAQRADPADWRDRWRATHAYLRCLVVVLTVAPVALLWRRPDLLVLASPFAMILAWSVVTRPHAVPTRRFALSHSLVREGQQVLAVAAIEPVEGAEVLSAAVSPAPYIEGVVQEQVRAVRDLEGLEKEHTCAVADASGETVGGLRRVLVGLRVGRWGVRRVGPVQMAATSAWGSFRWGPISQPPLGLRVLPQPLAFDTSAPAPHPRGLVGQHRSARPGDGAEFATLRPFQVGDRLRRIHWPRSTREPGQLYVTSSYADQDTHVAVLLDAHYDLGVSGGLDGEPSSLDRSVRAAAAISEHFLQQGDRVSLRVLSARTPLTVPIGTGKRHGIRILDTLCRVVPSVDDQTDPATVHLGVKEGTLVVMISALVSPDALTQAAMLAARGISVVVIDALVDPQEGGVVPSADKDQLARTAWRIRLLEREREIRAIQAQGVAVVPWLGPGSLDVVLRELARRGRRAGV</sequence>
<keyword evidence="1" id="KW-0472">Membrane</keyword>
<feature type="transmembrane region" description="Helical" evidence="1">
    <location>
        <begin position="48"/>
        <end position="64"/>
    </location>
</feature>
<name>A0A5J6V241_9MICO</name>
<dbReference type="RefSeq" id="WP_158060342.1">
    <property type="nucleotide sequence ID" value="NZ_CP044427.1"/>
</dbReference>
<keyword evidence="1" id="KW-0812">Transmembrane</keyword>
<dbReference type="EMBL" id="CP044427">
    <property type="protein sequence ID" value="QFG67950.1"/>
    <property type="molecule type" value="Genomic_DNA"/>
</dbReference>
<protein>
    <submittedName>
        <fullName evidence="3">DUF58 domain-containing protein</fullName>
    </submittedName>
</protein>
<dbReference type="PANTHER" id="PTHR33608:SF14">
    <property type="entry name" value="POSSIBLE CONSERVED SECRETED PROTEIN"/>
    <property type="match status" value="1"/>
</dbReference>
<keyword evidence="1" id="KW-1133">Transmembrane helix</keyword>
<dbReference type="KEGG" id="serw:FY030_03755"/>
<proteinExistence type="predicted"/>
<dbReference type="PANTHER" id="PTHR33608">
    <property type="entry name" value="BLL2464 PROTEIN"/>
    <property type="match status" value="1"/>
</dbReference>
<feature type="domain" description="DUF58" evidence="2">
    <location>
        <begin position="231"/>
        <end position="404"/>
    </location>
</feature>
<organism evidence="3 4">
    <name type="scientific">Ornithinimicrobium pratense</name>
    <dbReference type="NCBI Taxonomy" id="2593973"/>
    <lineage>
        <taxon>Bacteria</taxon>
        <taxon>Bacillati</taxon>
        <taxon>Actinomycetota</taxon>
        <taxon>Actinomycetes</taxon>
        <taxon>Micrococcales</taxon>
        <taxon>Ornithinimicrobiaceae</taxon>
        <taxon>Ornithinimicrobium</taxon>
    </lineage>
</organism>
<evidence type="ECO:0000259" key="2">
    <source>
        <dbReference type="Pfam" id="PF01882"/>
    </source>
</evidence>